<dbReference type="EMBL" id="AYCK01017943">
    <property type="status" value="NOT_ANNOTATED_CDS"/>
    <property type="molecule type" value="Genomic_DNA"/>
</dbReference>
<dbReference type="Ensembl" id="ENSPFOT00000025713.1">
    <property type="protein sequence ID" value="ENSPFOP00000031238.1"/>
    <property type="gene ID" value="ENSPFOG00000022552.1"/>
</dbReference>
<evidence type="ECO:0000313" key="2">
    <source>
        <dbReference type="Ensembl" id="ENSPFOP00000031238.1"/>
    </source>
</evidence>
<organism evidence="2 3">
    <name type="scientific">Poecilia formosa</name>
    <name type="common">Amazon molly</name>
    <name type="synonym">Limia formosa</name>
    <dbReference type="NCBI Taxonomy" id="48698"/>
    <lineage>
        <taxon>Eukaryota</taxon>
        <taxon>Metazoa</taxon>
        <taxon>Chordata</taxon>
        <taxon>Craniata</taxon>
        <taxon>Vertebrata</taxon>
        <taxon>Euteleostomi</taxon>
        <taxon>Actinopterygii</taxon>
        <taxon>Neopterygii</taxon>
        <taxon>Teleostei</taxon>
        <taxon>Neoteleostei</taxon>
        <taxon>Acanthomorphata</taxon>
        <taxon>Ovalentaria</taxon>
        <taxon>Atherinomorphae</taxon>
        <taxon>Cyprinodontiformes</taxon>
        <taxon>Poeciliidae</taxon>
        <taxon>Poeciliinae</taxon>
        <taxon>Poecilia</taxon>
    </lineage>
</organism>
<dbReference type="EMBL" id="AYCK01017942">
    <property type="status" value="NOT_ANNOTATED_CDS"/>
    <property type="molecule type" value="Genomic_DNA"/>
</dbReference>
<reference evidence="2" key="2">
    <citation type="submission" date="2025-08" db="UniProtKB">
        <authorList>
            <consortium name="Ensembl"/>
        </authorList>
    </citation>
    <scope>IDENTIFICATION</scope>
</reference>
<proteinExistence type="predicted"/>
<keyword evidence="3" id="KW-1185">Reference proteome</keyword>
<evidence type="ECO:0000313" key="3">
    <source>
        <dbReference type="Proteomes" id="UP000028760"/>
    </source>
</evidence>
<dbReference type="Proteomes" id="UP000028760">
    <property type="component" value="Unassembled WGS sequence"/>
</dbReference>
<feature type="region of interest" description="Disordered" evidence="1">
    <location>
        <begin position="22"/>
        <end position="42"/>
    </location>
</feature>
<reference evidence="3" key="1">
    <citation type="submission" date="2013-10" db="EMBL/GenBank/DDBJ databases">
        <authorList>
            <person name="Schartl M."/>
            <person name="Warren W."/>
        </authorList>
    </citation>
    <scope>NUCLEOTIDE SEQUENCE [LARGE SCALE GENOMIC DNA]</scope>
    <source>
        <strain evidence="3">female</strain>
    </source>
</reference>
<accession>A0A096MIJ7</accession>
<reference evidence="2" key="3">
    <citation type="submission" date="2025-09" db="UniProtKB">
        <authorList>
            <consortium name="Ensembl"/>
        </authorList>
    </citation>
    <scope>IDENTIFICATION</scope>
</reference>
<protein>
    <submittedName>
        <fullName evidence="2">Uncharacterized protein</fullName>
    </submittedName>
</protein>
<name>A0A096MIJ7_POEFO</name>
<sequence>AAGSDEDTLLFITSTTNQISSFPVSQSGTRLEPEWNQEPDWNRSSRNEKILEANQKQTGGKNSFLLNVKTE</sequence>
<dbReference type="AlphaFoldDB" id="A0A096MIJ7"/>
<evidence type="ECO:0000256" key="1">
    <source>
        <dbReference type="SAM" id="MobiDB-lite"/>
    </source>
</evidence>